<dbReference type="InterPro" id="IPR004013">
    <property type="entry name" value="PHP_dom"/>
</dbReference>
<gene>
    <name evidence="2" type="ORF">IQ236_17865</name>
</gene>
<dbReference type="InterPro" id="IPR003141">
    <property type="entry name" value="Pol/His_phosphatase_N"/>
</dbReference>
<name>A0ABR9UF28_9CYAN</name>
<evidence type="ECO:0000313" key="2">
    <source>
        <dbReference type="EMBL" id="MBE9145068.1"/>
    </source>
</evidence>
<organism evidence="2 3">
    <name type="scientific">Planktothrix mougeotii LEGE 06226</name>
    <dbReference type="NCBI Taxonomy" id="1828728"/>
    <lineage>
        <taxon>Bacteria</taxon>
        <taxon>Bacillati</taxon>
        <taxon>Cyanobacteriota</taxon>
        <taxon>Cyanophyceae</taxon>
        <taxon>Oscillatoriophycideae</taxon>
        <taxon>Oscillatoriales</taxon>
        <taxon>Microcoleaceae</taxon>
        <taxon>Planktothrix</taxon>
    </lineage>
</organism>
<dbReference type="PANTHER" id="PTHR42924:SF3">
    <property type="entry name" value="POLYMERASE_HISTIDINOL PHOSPHATASE N-TERMINAL DOMAIN-CONTAINING PROTEIN"/>
    <property type="match status" value="1"/>
</dbReference>
<evidence type="ECO:0000259" key="1">
    <source>
        <dbReference type="SMART" id="SM00481"/>
    </source>
</evidence>
<keyword evidence="3" id="KW-1185">Reference proteome</keyword>
<reference evidence="2 3" key="1">
    <citation type="submission" date="2020-10" db="EMBL/GenBank/DDBJ databases">
        <authorList>
            <person name="Castelo-Branco R."/>
            <person name="Eusebio N."/>
            <person name="Adriana R."/>
            <person name="Vieira A."/>
            <person name="Brugerolle De Fraissinette N."/>
            <person name="Rezende De Castro R."/>
            <person name="Schneider M.P."/>
            <person name="Vasconcelos V."/>
            <person name="Leao P.N."/>
        </authorList>
    </citation>
    <scope>NUCLEOTIDE SEQUENCE [LARGE SCALE GENOMIC DNA]</scope>
    <source>
        <strain evidence="2 3">LEGE 06226</strain>
    </source>
</reference>
<dbReference type="InterPro" id="IPR016195">
    <property type="entry name" value="Pol/histidinol_Pase-like"/>
</dbReference>
<dbReference type="Gene3D" id="3.20.20.140">
    <property type="entry name" value="Metal-dependent hydrolases"/>
    <property type="match status" value="1"/>
</dbReference>
<dbReference type="InterPro" id="IPR052018">
    <property type="entry name" value="PHP_domain"/>
</dbReference>
<accession>A0ABR9UF28</accession>
<dbReference type="EMBL" id="JADEWU010000046">
    <property type="protein sequence ID" value="MBE9145068.1"/>
    <property type="molecule type" value="Genomic_DNA"/>
</dbReference>
<dbReference type="SMART" id="SM00481">
    <property type="entry name" value="POLIIIAc"/>
    <property type="match status" value="1"/>
</dbReference>
<feature type="domain" description="Polymerase/histidinol phosphatase N-terminal" evidence="1">
    <location>
        <begin position="54"/>
        <end position="129"/>
    </location>
</feature>
<evidence type="ECO:0000313" key="3">
    <source>
        <dbReference type="Proteomes" id="UP000640725"/>
    </source>
</evidence>
<protein>
    <submittedName>
        <fullName evidence="2">PHP domain-containing protein</fullName>
    </submittedName>
</protein>
<dbReference type="Proteomes" id="UP000640725">
    <property type="component" value="Unassembled WGS sequence"/>
</dbReference>
<comment type="caution">
    <text evidence="2">The sequence shown here is derived from an EMBL/GenBank/DDBJ whole genome shotgun (WGS) entry which is preliminary data.</text>
</comment>
<dbReference type="PANTHER" id="PTHR42924">
    <property type="entry name" value="EXONUCLEASE"/>
    <property type="match status" value="1"/>
</dbReference>
<dbReference type="CDD" id="cd07438">
    <property type="entry name" value="PHP_HisPPase_AMP"/>
    <property type="match status" value="1"/>
</dbReference>
<dbReference type="Pfam" id="PF02811">
    <property type="entry name" value="PHP"/>
    <property type="match status" value="1"/>
</dbReference>
<dbReference type="SUPFAM" id="SSF89550">
    <property type="entry name" value="PHP domain-like"/>
    <property type="match status" value="1"/>
</dbReference>
<sequence>MSVNLTSASELLSRWFHIQTGYVESSLLIPSAQNRLALQQVFQTLNARSCPKFYNFHLHTRRSDGQLEPDEVMQQAIDIGLKGLAITDHHTTQGYKEAQQWLDNWKQNHPELAHTAPQLWIGAEIHAQLLGVNVHILGYAFDPDAACLQPYLQGDTAFVKTEAYSAENVIAAIQEAGGLAVLAHPGRYRRPFTEVIAEAARLGMDGIEVYYAYRHTNPWLPTPEIVNPVKQLTDSYGLLNTCGTDTHGRDILLRI</sequence>
<proteinExistence type="predicted"/>
<dbReference type="RefSeq" id="WP_193870558.1">
    <property type="nucleotide sequence ID" value="NZ_JADEWU010000046.1"/>
</dbReference>